<dbReference type="GO" id="GO:0004252">
    <property type="term" value="F:serine-type endopeptidase activity"/>
    <property type="evidence" value="ECO:0007669"/>
    <property type="project" value="InterPro"/>
</dbReference>
<protein>
    <recommendedName>
        <fullName evidence="1">Peptidase S8/S53 domain-containing protein</fullName>
    </recommendedName>
</protein>
<dbReference type="Pfam" id="PF00082">
    <property type="entry name" value="Peptidase_S8"/>
    <property type="match status" value="1"/>
</dbReference>
<gene>
    <name evidence="2" type="ordered locus">DSC_11805</name>
</gene>
<dbReference type="HOGENOM" id="CLU_393698_0_0_6"/>
<evidence type="ECO:0000313" key="2">
    <source>
        <dbReference type="EMBL" id="AER57005.1"/>
    </source>
</evidence>
<evidence type="ECO:0000313" key="3">
    <source>
        <dbReference type="Proteomes" id="UP000005870"/>
    </source>
</evidence>
<dbReference type="eggNOG" id="COG1404">
    <property type="taxonomic scope" value="Bacteria"/>
</dbReference>
<dbReference type="SUPFAM" id="SSF52743">
    <property type="entry name" value="Subtilisin-like"/>
    <property type="match status" value="1"/>
</dbReference>
<organism evidence="2 3">
    <name type="scientific">Pseudoxanthomonas spadix (strain BD-a59)</name>
    <dbReference type="NCBI Taxonomy" id="1045855"/>
    <lineage>
        <taxon>Bacteria</taxon>
        <taxon>Pseudomonadati</taxon>
        <taxon>Pseudomonadota</taxon>
        <taxon>Gammaproteobacteria</taxon>
        <taxon>Lysobacterales</taxon>
        <taxon>Lysobacteraceae</taxon>
        <taxon>Pseudoxanthomonas</taxon>
    </lineage>
</organism>
<dbReference type="InterPro" id="IPR036852">
    <property type="entry name" value="Peptidase_S8/S53_dom_sf"/>
</dbReference>
<dbReference type="GO" id="GO:0006508">
    <property type="term" value="P:proteolysis"/>
    <property type="evidence" value="ECO:0007669"/>
    <property type="project" value="InterPro"/>
</dbReference>
<dbReference type="InterPro" id="IPR000209">
    <property type="entry name" value="Peptidase_S8/S53_dom"/>
</dbReference>
<proteinExistence type="predicted"/>
<dbReference type="EMBL" id="CP003093">
    <property type="protein sequence ID" value="AER57005.1"/>
    <property type="molecule type" value="Genomic_DNA"/>
</dbReference>
<dbReference type="CDD" id="cd04847">
    <property type="entry name" value="Peptidases_S8_Subtilisin_like_2"/>
    <property type="match status" value="1"/>
</dbReference>
<feature type="domain" description="Peptidase S8/S53" evidence="1">
    <location>
        <begin position="177"/>
        <end position="413"/>
    </location>
</feature>
<sequence>MDRYLQDPAIGKGRQEEFTHIESIHAYASNAKLRLEPETPWPNFVHVTLHAGENDADILAAFQTLVLQLGGEISPRGFRFVPGLAFVAVRLPAAQVPELARFERIRLVRSMPRLREEADLTAALGRSYPKLSLPAPMPTAQGPRVAVFDGGTAQAFGGHVVELAASALPPAAIGDLTHGVNVTSALLFGPVDPKQGTLPTPSWAVEHHRVLPTTDSPEQALDVLDRIVTALRSARTAGRPYRFANISLGPVATFFDDDIHEWTSRLDTELADGSTLCTAAIGNNGALGGELGRIQPPGDAVNVFAIGAADTRRKKWNRAPYSATGPGRSPGFVKPDVLAFGGSMGEPLPVYSPLAGGVVAVGGTSFASPLALRTAVGVDVLSQSRFAPITLQALLINAAEYRRSHKRADVGWGRIPLDPEGILYTPLDVVRVVYQGITRPGHPQKALIPVPKGLPPGTRVRIGATFCYRAPVDSAHAINYTRAGLWVRCYKAPGKSLPLFGTGMYKSEEELRRDAMRWDTVLNNTCTVNADELDSPYFHINYQVRDESEAVRIEDAVPMPYALIVTLQAPGVVDLMTRVQTEYPVLQTLPVEVQVPVGGAQ</sequence>
<name>G7UQK2_PSEUP</name>
<dbReference type="STRING" id="1045855.DSC_11805"/>
<reference evidence="2 3" key="1">
    <citation type="journal article" date="2012" name="J. Bacteriol.">
        <title>Complete Genome Sequence of the BTEX-Degrading Bacterium Pseudoxanthomonas spadix BD-a59.</title>
        <authorList>
            <person name="Lee S.H."/>
            <person name="Jin H.M."/>
            <person name="Lee H.J."/>
            <person name="Kim J.M."/>
            <person name="Jeon C.O."/>
        </authorList>
    </citation>
    <scope>NUCLEOTIDE SEQUENCE [LARGE SCALE GENOMIC DNA]</scope>
    <source>
        <strain evidence="2 3">BD-a59</strain>
    </source>
</reference>
<dbReference type="InterPro" id="IPR034074">
    <property type="entry name" value="Y4bN_pept_dom"/>
</dbReference>
<dbReference type="Proteomes" id="UP000005870">
    <property type="component" value="Chromosome"/>
</dbReference>
<dbReference type="AlphaFoldDB" id="G7UQK2"/>
<evidence type="ECO:0000259" key="1">
    <source>
        <dbReference type="Pfam" id="PF00082"/>
    </source>
</evidence>
<dbReference type="KEGG" id="psd:DSC_11805"/>
<dbReference type="Gene3D" id="3.40.50.200">
    <property type="entry name" value="Peptidase S8/S53 domain"/>
    <property type="match status" value="1"/>
</dbReference>
<accession>G7UQK2</accession>
<keyword evidence="3" id="KW-1185">Reference proteome</keyword>